<dbReference type="EMBL" id="KV417643">
    <property type="protein sequence ID" value="KZP12688.1"/>
    <property type="molecule type" value="Genomic_DNA"/>
</dbReference>
<protein>
    <submittedName>
        <fullName evidence="1">Uncharacterized protein</fullName>
    </submittedName>
</protein>
<dbReference type="EMBL" id="KV417578">
    <property type="protein sequence ID" value="KZP17913.1"/>
    <property type="molecule type" value="Genomic_DNA"/>
</dbReference>
<evidence type="ECO:0000313" key="1">
    <source>
        <dbReference type="EMBL" id="KZP12688.1"/>
    </source>
</evidence>
<proteinExistence type="predicted"/>
<evidence type="ECO:0000313" key="3">
    <source>
        <dbReference type="Proteomes" id="UP000076532"/>
    </source>
</evidence>
<gene>
    <name evidence="1" type="ORF">FIBSPDRAFT_151596</name>
    <name evidence="2" type="ORF">FIBSPDRAFT_609789</name>
</gene>
<sequence>MSRLLSLALRELTRKSQLATLTFLHSAIRLRYRRPECSRPKILPACRLFCPTAFAYFPQTNRQLAKESKSWLLPLPWSPDTVLTRLMSAFSSTRTLDIASDSPIFGHPFFAALPQ</sequence>
<evidence type="ECO:0000313" key="2">
    <source>
        <dbReference type="EMBL" id="KZP17913.1"/>
    </source>
</evidence>
<dbReference type="Proteomes" id="UP000076532">
    <property type="component" value="Unassembled WGS sequence"/>
</dbReference>
<reference evidence="1 3" key="1">
    <citation type="journal article" date="2016" name="Mol. Biol. Evol.">
        <title>Comparative Genomics of Early-Diverging Mushroom-Forming Fungi Provides Insights into the Origins of Lignocellulose Decay Capabilities.</title>
        <authorList>
            <person name="Nagy L.G."/>
            <person name="Riley R."/>
            <person name="Tritt A."/>
            <person name="Adam C."/>
            <person name="Daum C."/>
            <person name="Floudas D."/>
            <person name="Sun H."/>
            <person name="Yadav J.S."/>
            <person name="Pangilinan J."/>
            <person name="Larsson K.H."/>
            <person name="Matsuura K."/>
            <person name="Barry K."/>
            <person name="Labutti K."/>
            <person name="Kuo R."/>
            <person name="Ohm R.A."/>
            <person name="Bhattacharya S.S."/>
            <person name="Shirouzu T."/>
            <person name="Yoshinaga Y."/>
            <person name="Martin F.M."/>
            <person name="Grigoriev I.V."/>
            <person name="Hibbett D.S."/>
        </authorList>
    </citation>
    <scope>NUCLEOTIDE SEQUENCE [LARGE SCALE GENOMIC DNA]</scope>
    <source>
        <strain evidence="1 3">CBS 109695</strain>
    </source>
</reference>
<organism evidence="1 3">
    <name type="scientific">Athelia psychrophila</name>
    <dbReference type="NCBI Taxonomy" id="1759441"/>
    <lineage>
        <taxon>Eukaryota</taxon>
        <taxon>Fungi</taxon>
        <taxon>Dikarya</taxon>
        <taxon>Basidiomycota</taxon>
        <taxon>Agaricomycotina</taxon>
        <taxon>Agaricomycetes</taxon>
        <taxon>Agaricomycetidae</taxon>
        <taxon>Atheliales</taxon>
        <taxon>Atheliaceae</taxon>
        <taxon>Athelia</taxon>
    </lineage>
</organism>
<dbReference type="AlphaFoldDB" id="A0A166BJ02"/>
<accession>A0A166BJ02</accession>
<keyword evidence="3" id="KW-1185">Reference proteome</keyword>
<name>A0A166BJ02_9AGAM</name>